<keyword evidence="3" id="KW-1185">Reference proteome</keyword>
<reference evidence="2 3" key="1">
    <citation type="journal article" date="2013" name="Genome Announc.">
        <title>Genome Sequence of the Obligate Gammaproteobacterial Methanotroph Methylomicrobium album Strain BG8.</title>
        <authorList>
            <person name="Kits K.D."/>
            <person name="Kalyuzhnaya M.G."/>
            <person name="Klotz M.G."/>
            <person name="Jetten M.S."/>
            <person name="Op den Camp H.J."/>
            <person name="Vuilleumier S."/>
            <person name="Bringel F."/>
            <person name="Dispirito A.A."/>
            <person name="Murrell J.C."/>
            <person name="Bruce D."/>
            <person name="Cheng J.F."/>
            <person name="Copeland A."/>
            <person name="Goodwin L."/>
            <person name="Hauser L."/>
            <person name="Lajus A."/>
            <person name="Land M.L."/>
            <person name="Lapidus A."/>
            <person name="Lucas S."/>
            <person name="Medigue C."/>
            <person name="Pitluck S."/>
            <person name="Woyke T."/>
            <person name="Zeytun A."/>
            <person name="Stein L.Y."/>
        </authorList>
    </citation>
    <scope>NUCLEOTIDE SEQUENCE [LARGE SCALE GENOMIC DNA]</scope>
    <source>
        <strain evidence="2 3">BG8</strain>
    </source>
</reference>
<evidence type="ECO:0000256" key="1">
    <source>
        <dbReference type="SAM" id="Phobius"/>
    </source>
</evidence>
<feature type="transmembrane region" description="Helical" evidence="1">
    <location>
        <begin position="21"/>
        <end position="44"/>
    </location>
</feature>
<proteinExistence type="predicted"/>
<evidence type="ECO:0000313" key="2">
    <source>
        <dbReference type="EMBL" id="EIC28239.1"/>
    </source>
</evidence>
<keyword evidence="1" id="KW-0812">Transmembrane</keyword>
<evidence type="ECO:0000313" key="3">
    <source>
        <dbReference type="Proteomes" id="UP000005090"/>
    </source>
</evidence>
<dbReference type="HOGENOM" id="CLU_2700485_0_0_6"/>
<dbReference type="EMBL" id="CM001475">
    <property type="protein sequence ID" value="EIC28239.1"/>
    <property type="molecule type" value="Genomic_DNA"/>
</dbReference>
<keyword evidence="1" id="KW-0472">Membrane</keyword>
<dbReference type="Proteomes" id="UP000005090">
    <property type="component" value="Chromosome"/>
</dbReference>
<sequence>MPKLQVLFRRRKKPDGSGNADLARDLSIALCIKFCLLGILWWAFFAGKKVPVDAGSVERVLLNPSMNRLQEKP</sequence>
<dbReference type="STRING" id="686340.Metal_0383"/>
<gene>
    <name evidence="2" type="ORF">Metal_0383</name>
</gene>
<dbReference type="AlphaFoldDB" id="H8GMJ9"/>
<name>H8GMJ9_METAL</name>
<dbReference type="RefSeq" id="WP_005369075.1">
    <property type="nucleotide sequence ID" value="NZ_CM001475.1"/>
</dbReference>
<protein>
    <submittedName>
        <fullName evidence="2">Uncharacterized protein</fullName>
    </submittedName>
</protein>
<dbReference type="InterPro" id="IPR054636">
    <property type="entry name" value="CydP"/>
</dbReference>
<keyword evidence="1" id="KW-1133">Transmembrane helix</keyword>
<dbReference type="NCBIfam" id="NF045611">
    <property type="entry name" value="small_CydP"/>
    <property type="match status" value="1"/>
</dbReference>
<accession>H8GMJ9</accession>
<organism evidence="2 3">
    <name type="scientific">Methylomicrobium album BG8</name>
    <dbReference type="NCBI Taxonomy" id="686340"/>
    <lineage>
        <taxon>Bacteria</taxon>
        <taxon>Pseudomonadati</taxon>
        <taxon>Pseudomonadota</taxon>
        <taxon>Gammaproteobacteria</taxon>
        <taxon>Methylococcales</taxon>
        <taxon>Methylococcaceae</taxon>
        <taxon>Methylomicrobium</taxon>
    </lineage>
</organism>